<evidence type="ECO:0000313" key="2">
    <source>
        <dbReference type="Proteomes" id="UP001432216"/>
    </source>
</evidence>
<dbReference type="GeneID" id="89992295"/>
<accession>A0ABZ2B040</accession>
<proteinExistence type="predicted"/>
<dbReference type="EMBL" id="CP143815">
    <property type="protein sequence ID" value="WVO24161.1"/>
    <property type="molecule type" value="Genomic_DNA"/>
</dbReference>
<evidence type="ECO:0000313" key="1">
    <source>
        <dbReference type="EMBL" id="WVO24161.1"/>
    </source>
</evidence>
<organism evidence="1 2">
    <name type="scientific">Cryptococcus decagattii</name>
    <dbReference type="NCBI Taxonomy" id="1859122"/>
    <lineage>
        <taxon>Eukaryota</taxon>
        <taxon>Fungi</taxon>
        <taxon>Dikarya</taxon>
        <taxon>Basidiomycota</taxon>
        <taxon>Agaricomycotina</taxon>
        <taxon>Tremellomycetes</taxon>
        <taxon>Tremellales</taxon>
        <taxon>Cryptococcaceae</taxon>
        <taxon>Cryptococcus</taxon>
        <taxon>Cryptococcus gattii species complex</taxon>
    </lineage>
</organism>
<sequence>MRVFRPGYASSGPALETIVDRKQILWFRLRQMMDAGQQATLTEKECIYSSVQRMALYKFFMGLNKEPKRR</sequence>
<gene>
    <name evidence="1" type="ORF">IAS62_005525</name>
</gene>
<keyword evidence="2" id="KW-1185">Reference proteome</keyword>
<dbReference type="Proteomes" id="UP001432216">
    <property type="component" value="Chromosome 10"/>
</dbReference>
<protein>
    <submittedName>
        <fullName evidence="1">Uncharacterized protein</fullName>
    </submittedName>
</protein>
<name>A0ABZ2B040_9TREE</name>
<reference evidence="1 2" key="1">
    <citation type="submission" date="2024-01" db="EMBL/GenBank/DDBJ databases">
        <title>Comparative genomics of Cryptococcus and Kwoniella reveals pathogenesis evolution and contrasting modes of karyotype evolution via chromosome fusion or intercentromeric recombination.</title>
        <authorList>
            <person name="Coelho M.A."/>
            <person name="David-Palma M."/>
            <person name="Shea T."/>
            <person name="Bowers K."/>
            <person name="McGinley-Smith S."/>
            <person name="Mohammad A.W."/>
            <person name="Gnirke A."/>
            <person name="Yurkov A.M."/>
            <person name="Nowrousian M."/>
            <person name="Sun S."/>
            <person name="Cuomo C.A."/>
            <person name="Heitman J."/>
        </authorList>
    </citation>
    <scope>NUCLEOTIDE SEQUENCE [LARGE SCALE GENOMIC DNA]</scope>
    <source>
        <strain evidence="1 2">7685027</strain>
    </source>
</reference>
<dbReference type="RefSeq" id="XP_064723400.1">
    <property type="nucleotide sequence ID" value="XM_064867328.1"/>
</dbReference>